<feature type="domain" description="HTH luxR-type" evidence="4">
    <location>
        <begin position="17"/>
        <end position="82"/>
    </location>
</feature>
<evidence type="ECO:0000256" key="2">
    <source>
        <dbReference type="ARBA" id="ARBA00023125"/>
    </source>
</evidence>
<dbReference type="PANTHER" id="PTHR44688:SF16">
    <property type="entry name" value="DNA-BINDING TRANSCRIPTIONAL ACTIVATOR DEVR_DOSR"/>
    <property type="match status" value="1"/>
</dbReference>
<dbReference type="CDD" id="cd06170">
    <property type="entry name" value="LuxR_C_like"/>
    <property type="match status" value="1"/>
</dbReference>
<gene>
    <name evidence="5" type="ORF">SAMN05421828_1386</name>
</gene>
<dbReference type="SMART" id="SM00421">
    <property type="entry name" value="HTH_LUXR"/>
    <property type="match status" value="1"/>
</dbReference>
<dbReference type="PROSITE" id="PS00622">
    <property type="entry name" value="HTH_LUXR_1"/>
    <property type="match status" value="1"/>
</dbReference>
<dbReference type="RefSeq" id="WP_029313657.1">
    <property type="nucleotide sequence ID" value="NZ_FTNE01000038.1"/>
</dbReference>
<keyword evidence="2" id="KW-0238">DNA-binding</keyword>
<evidence type="ECO:0000259" key="4">
    <source>
        <dbReference type="PROSITE" id="PS50043"/>
    </source>
</evidence>
<comment type="caution">
    <text evidence="5">The sequence shown here is derived from an EMBL/GenBank/DDBJ whole genome shotgun (WGS) entry which is preliminary data.</text>
</comment>
<dbReference type="Proteomes" id="UP000186308">
    <property type="component" value="Unassembled WGS sequence"/>
</dbReference>
<dbReference type="Gene3D" id="1.10.10.10">
    <property type="entry name" value="Winged helix-like DNA-binding domain superfamily/Winged helix DNA-binding domain"/>
    <property type="match status" value="1"/>
</dbReference>
<dbReference type="PRINTS" id="PR00038">
    <property type="entry name" value="HTHLUXR"/>
</dbReference>
<keyword evidence="1" id="KW-0805">Transcription regulation</keyword>
<dbReference type="InterPro" id="IPR000792">
    <property type="entry name" value="Tscrpt_reg_LuxR_C"/>
</dbReference>
<dbReference type="InterPro" id="IPR036388">
    <property type="entry name" value="WH-like_DNA-bd_sf"/>
</dbReference>
<dbReference type="SUPFAM" id="SSF46894">
    <property type="entry name" value="C-terminal effector domain of the bipartite response regulators"/>
    <property type="match status" value="1"/>
</dbReference>
<evidence type="ECO:0000313" key="6">
    <source>
        <dbReference type="Proteomes" id="UP000186308"/>
    </source>
</evidence>
<sequence>MDKPINPAELLGRTGRAIGLAQDLTARQREVLDLVLAGQPSKAIAGKLRISPRTVEVHRAAIMRKTGAASVAALARLAIEAEGAVPDSVAIRP</sequence>
<evidence type="ECO:0000256" key="3">
    <source>
        <dbReference type="ARBA" id="ARBA00023163"/>
    </source>
</evidence>
<dbReference type="GO" id="GO:0006355">
    <property type="term" value="P:regulation of DNA-templated transcription"/>
    <property type="evidence" value="ECO:0007669"/>
    <property type="project" value="InterPro"/>
</dbReference>
<evidence type="ECO:0000256" key="1">
    <source>
        <dbReference type="ARBA" id="ARBA00023015"/>
    </source>
</evidence>
<dbReference type="PANTHER" id="PTHR44688">
    <property type="entry name" value="DNA-BINDING TRANSCRIPTIONAL ACTIVATOR DEVR_DOSR"/>
    <property type="match status" value="1"/>
</dbReference>
<dbReference type="AlphaFoldDB" id="A0A8G2FFL6"/>
<reference evidence="5 6" key="1">
    <citation type="submission" date="2017-01" db="EMBL/GenBank/DDBJ databases">
        <authorList>
            <person name="Varghese N."/>
            <person name="Submissions S."/>
        </authorList>
    </citation>
    <scope>NUCLEOTIDE SEQUENCE [LARGE SCALE GENOMIC DNA]</scope>
    <source>
        <strain evidence="5 6">ATCC 35905</strain>
    </source>
</reference>
<protein>
    <submittedName>
        <fullName evidence="5">Two-component system, chemotaxis family, CheB/CheR fusion protein</fullName>
    </submittedName>
</protein>
<dbReference type="Pfam" id="PF00196">
    <property type="entry name" value="GerE"/>
    <property type="match status" value="1"/>
</dbReference>
<dbReference type="InterPro" id="IPR016032">
    <property type="entry name" value="Sig_transdc_resp-reg_C-effctor"/>
</dbReference>
<evidence type="ECO:0000313" key="5">
    <source>
        <dbReference type="EMBL" id="SIR48393.1"/>
    </source>
</evidence>
<keyword evidence="3" id="KW-0804">Transcription</keyword>
<dbReference type="GO" id="GO:0003677">
    <property type="term" value="F:DNA binding"/>
    <property type="evidence" value="ECO:0007669"/>
    <property type="project" value="UniProtKB-KW"/>
</dbReference>
<dbReference type="PROSITE" id="PS50043">
    <property type="entry name" value="HTH_LUXR_2"/>
    <property type="match status" value="1"/>
</dbReference>
<keyword evidence="6" id="KW-1185">Reference proteome</keyword>
<organism evidence="5 6">
    <name type="scientific">Acidiphilium rubrum</name>
    <dbReference type="NCBI Taxonomy" id="526"/>
    <lineage>
        <taxon>Bacteria</taxon>
        <taxon>Pseudomonadati</taxon>
        <taxon>Pseudomonadota</taxon>
        <taxon>Alphaproteobacteria</taxon>
        <taxon>Acetobacterales</taxon>
        <taxon>Acidocellaceae</taxon>
        <taxon>Acidiphilium</taxon>
    </lineage>
</organism>
<proteinExistence type="predicted"/>
<dbReference type="EMBL" id="FTNE01000038">
    <property type="protein sequence ID" value="SIR48393.1"/>
    <property type="molecule type" value="Genomic_DNA"/>
</dbReference>
<name>A0A8G2FFL6_ACIRU</name>
<accession>A0A8G2FFL6</accession>